<organism evidence="3 4">
    <name type="scientific">Nocardiopsis flavescens</name>
    <dbReference type="NCBI Taxonomy" id="758803"/>
    <lineage>
        <taxon>Bacteria</taxon>
        <taxon>Bacillati</taxon>
        <taxon>Actinomycetota</taxon>
        <taxon>Actinomycetes</taxon>
        <taxon>Streptosporangiales</taxon>
        <taxon>Nocardiopsidaceae</taxon>
        <taxon>Nocardiopsis</taxon>
    </lineage>
</organism>
<proteinExistence type="predicted"/>
<evidence type="ECO:0008006" key="5">
    <source>
        <dbReference type="Google" id="ProtNLM"/>
    </source>
</evidence>
<name>A0A1M6QDW6_9ACTN</name>
<evidence type="ECO:0000313" key="4">
    <source>
        <dbReference type="Proteomes" id="UP000184452"/>
    </source>
</evidence>
<evidence type="ECO:0000256" key="2">
    <source>
        <dbReference type="SAM" id="Phobius"/>
    </source>
</evidence>
<feature type="transmembrane region" description="Helical" evidence="2">
    <location>
        <begin position="86"/>
        <end position="105"/>
    </location>
</feature>
<accession>A0A1M6QDW6</accession>
<reference evidence="3 4" key="1">
    <citation type="submission" date="2016-11" db="EMBL/GenBank/DDBJ databases">
        <authorList>
            <person name="Jaros S."/>
            <person name="Januszkiewicz K."/>
            <person name="Wedrychowicz H."/>
        </authorList>
    </citation>
    <scope>NUCLEOTIDE SEQUENCE [LARGE SCALE GENOMIC DNA]</scope>
    <source>
        <strain evidence="3 4">CGMCC 4.5723</strain>
    </source>
</reference>
<keyword evidence="2" id="KW-0812">Transmembrane</keyword>
<dbReference type="AlphaFoldDB" id="A0A1M6QDW6"/>
<protein>
    <recommendedName>
        <fullName evidence="5">Alkaline shock response membrane anchor protein AmaP</fullName>
    </recommendedName>
</protein>
<evidence type="ECO:0000256" key="1">
    <source>
        <dbReference type="SAM" id="MobiDB-lite"/>
    </source>
</evidence>
<dbReference type="RefSeq" id="WP_073381243.1">
    <property type="nucleotide sequence ID" value="NZ_FQZK01000015.1"/>
</dbReference>
<evidence type="ECO:0000313" key="3">
    <source>
        <dbReference type="EMBL" id="SHK18368.1"/>
    </source>
</evidence>
<dbReference type="EMBL" id="FQZK01000015">
    <property type="protein sequence ID" value="SHK18368.1"/>
    <property type="molecule type" value="Genomic_DNA"/>
</dbReference>
<keyword evidence="2" id="KW-0472">Membrane</keyword>
<feature type="compositionally biased region" description="Low complexity" evidence="1">
    <location>
        <begin position="12"/>
        <end position="24"/>
    </location>
</feature>
<keyword evidence="2" id="KW-1133">Transmembrane helix</keyword>
<dbReference type="Proteomes" id="UP000184452">
    <property type="component" value="Unassembled WGS sequence"/>
</dbReference>
<dbReference type="STRING" id="758803.SAMN05421803_11518"/>
<sequence length="218" mass="22639">MTVTSPAHDARTPAARAPAPAGRSASRRRFRGALRRSHLNRSLSLLLGAALIAAGALGAATAADRAGIAVPGWPPPWPPVPAPLLAYAVAAAAPVALLLGVWWLLAQRDTRRLRRVVRGADSVSGITVLSGHALEDAVAATVERVPGAVRARARLRGPESAPWLRVEATVSPDTDLDGFLRACRESAVEALELSLGLPEVPTVVVVSAGGNATHSRVR</sequence>
<feature type="region of interest" description="Disordered" evidence="1">
    <location>
        <begin position="1"/>
        <end position="27"/>
    </location>
</feature>
<gene>
    <name evidence="3" type="ORF">SAMN05421803_11518</name>
</gene>
<keyword evidence="4" id="KW-1185">Reference proteome</keyword>